<proteinExistence type="predicted"/>
<accession>K9YKW0</accession>
<keyword evidence="1" id="KW-1133">Transmembrane helix</keyword>
<keyword evidence="1" id="KW-0812">Transmembrane</keyword>
<name>K9YKW0_CYASC</name>
<dbReference type="EMBL" id="CP003940">
    <property type="protein sequence ID" value="AFZ47050.1"/>
    <property type="molecule type" value="Genomic_DNA"/>
</dbReference>
<dbReference type="Proteomes" id="UP000010483">
    <property type="component" value="Chromosome"/>
</dbReference>
<keyword evidence="3" id="KW-1185">Reference proteome</keyword>
<dbReference type="eggNOG" id="COG5314">
    <property type="taxonomic scope" value="Bacteria"/>
</dbReference>
<feature type="transmembrane region" description="Helical" evidence="1">
    <location>
        <begin position="166"/>
        <end position="186"/>
    </location>
</feature>
<sequence length="463" mass="53294">MDNQEFLAENNEINKEMITIESSDLHEIEVVQSSSQEKQTPEIEALEVIEQEETEENIKEVPDYIALIKWIETNPRYAHLVAKVDGEGEVKPSQPDNLFIEKIKNNLFVKIIKNHLLSIPTEYYGKSYVTDKVRDDAVVVSRLINVSNLIDFFGNSPLWFFAFKSLGNAPAFFITIVMNIIILKFSNDLSTNINRSNKNYHLVKKAGLFSGLVILNVIQSVASGIGVELFNNQAKLTEVKAQEIVEAQMIIEQENMEFLKNANSPQYLQVKERCEKGEAELNRIPRSNPRWNSLYAEMHGTWQERTQDWNNVPMEQLPVCRQLVRLQNELFVNYENAQNDFNDLLIARNDVGNDLLFLDSSFPNIYQSNFTSEGELKSSLELVTLATNSFLTKLFDGELGAIALPLFILSFSVISSFVSCIITWNYSEDEYVKLSWDEELKQKRDLWLETQWRNLINDNAHNQ</sequence>
<organism evidence="2 3">
    <name type="scientific">Cyanobacterium stanieri (strain ATCC 29140 / PCC 7202)</name>
    <dbReference type="NCBI Taxonomy" id="292563"/>
    <lineage>
        <taxon>Bacteria</taxon>
        <taxon>Bacillati</taxon>
        <taxon>Cyanobacteriota</taxon>
        <taxon>Cyanophyceae</taxon>
        <taxon>Oscillatoriophycideae</taxon>
        <taxon>Chroococcales</taxon>
        <taxon>Geminocystaceae</taxon>
        <taxon>Cyanobacterium</taxon>
    </lineage>
</organism>
<reference evidence="3" key="1">
    <citation type="journal article" date="2013" name="Proc. Natl. Acad. Sci. U.S.A.">
        <title>Improving the coverage of the cyanobacterial phylum using diversity-driven genome sequencing.</title>
        <authorList>
            <person name="Shih P.M."/>
            <person name="Wu D."/>
            <person name="Latifi A."/>
            <person name="Axen S.D."/>
            <person name="Fewer D.P."/>
            <person name="Talla E."/>
            <person name="Calteau A."/>
            <person name="Cai F."/>
            <person name="Tandeau de Marsac N."/>
            <person name="Rippka R."/>
            <person name="Herdman M."/>
            <person name="Sivonen K."/>
            <person name="Coursin T."/>
            <person name="Laurent T."/>
            <person name="Goodwin L."/>
            <person name="Nolan M."/>
            <person name="Davenport K.W."/>
            <person name="Han C.S."/>
            <person name="Rubin E.M."/>
            <person name="Eisen J.A."/>
            <person name="Woyke T."/>
            <person name="Gugger M."/>
            <person name="Kerfeld C.A."/>
        </authorList>
    </citation>
    <scope>NUCLEOTIDE SEQUENCE [LARGE SCALE GENOMIC DNA]</scope>
    <source>
        <strain evidence="3">ATCC 29140 / PCC 7202</strain>
    </source>
</reference>
<evidence type="ECO:0000313" key="2">
    <source>
        <dbReference type="EMBL" id="AFZ47050.1"/>
    </source>
</evidence>
<dbReference type="BioCyc" id="CSTA292563:G1353-1091-MONOMER"/>
<dbReference type="STRING" id="292563.Cyast_1081"/>
<dbReference type="KEGG" id="csn:Cyast_1081"/>
<evidence type="ECO:0000256" key="1">
    <source>
        <dbReference type="SAM" id="Phobius"/>
    </source>
</evidence>
<dbReference type="HOGENOM" id="CLU_035317_0_0_3"/>
<protein>
    <submittedName>
        <fullName evidence="2">Uncharacterized protein</fullName>
    </submittedName>
</protein>
<feature type="transmembrane region" description="Helical" evidence="1">
    <location>
        <begin position="399"/>
        <end position="426"/>
    </location>
</feature>
<evidence type="ECO:0000313" key="3">
    <source>
        <dbReference type="Proteomes" id="UP000010483"/>
    </source>
</evidence>
<dbReference type="AlphaFoldDB" id="K9YKW0"/>
<gene>
    <name evidence="2" type="ordered locus">Cyast_1081</name>
</gene>
<feature type="transmembrane region" description="Helical" evidence="1">
    <location>
        <begin position="206"/>
        <end position="230"/>
    </location>
</feature>
<keyword evidence="1" id="KW-0472">Membrane</keyword>